<reference evidence="2 3" key="1">
    <citation type="submission" date="2016-10" db="EMBL/GenBank/DDBJ databases">
        <title>Genome sequence of the ascomycete fungus Penicillium subrubescens.</title>
        <authorList>
            <person name="De Vries R.P."/>
            <person name="Peng M."/>
            <person name="Dilokpimol A."/>
            <person name="Hilden K."/>
            <person name="Makela M.R."/>
            <person name="Grigoriev I."/>
            <person name="Riley R."/>
            <person name="Granchi Z."/>
        </authorList>
    </citation>
    <scope>NUCLEOTIDE SEQUENCE [LARGE SCALE GENOMIC DNA]</scope>
    <source>
        <strain evidence="2 3">CBS 132785</strain>
    </source>
</reference>
<gene>
    <name evidence="2" type="ORF">PENSUB_1795</name>
</gene>
<organism evidence="2 3">
    <name type="scientific">Penicillium subrubescens</name>
    <dbReference type="NCBI Taxonomy" id="1316194"/>
    <lineage>
        <taxon>Eukaryota</taxon>
        <taxon>Fungi</taxon>
        <taxon>Dikarya</taxon>
        <taxon>Ascomycota</taxon>
        <taxon>Pezizomycotina</taxon>
        <taxon>Eurotiomycetes</taxon>
        <taxon>Eurotiomycetidae</taxon>
        <taxon>Eurotiales</taxon>
        <taxon>Aspergillaceae</taxon>
        <taxon>Penicillium</taxon>
    </lineage>
</organism>
<dbReference type="AlphaFoldDB" id="A0A1Q5UJ99"/>
<feature type="compositionally biased region" description="Low complexity" evidence="1">
    <location>
        <begin position="1"/>
        <end position="13"/>
    </location>
</feature>
<name>A0A1Q5UJ99_9EURO</name>
<feature type="compositionally biased region" description="Basic and acidic residues" evidence="1">
    <location>
        <begin position="14"/>
        <end position="38"/>
    </location>
</feature>
<accession>A0A1Q5UJ99</accession>
<feature type="region of interest" description="Disordered" evidence="1">
    <location>
        <begin position="1"/>
        <end position="138"/>
    </location>
</feature>
<feature type="non-terminal residue" evidence="2">
    <location>
        <position position="1"/>
    </location>
</feature>
<evidence type="ECO:0000313" key="3">
    <source>
        <dbReference type="Proteomes" id="UP000186955"/>
    </source>
</evidence>
<dbReference type="Proteomes" id="UP000186955">
    <property type="component" value="Unassembled WGS sequence"/>
</dbReference>
<evidence type="ECO:0000256" key="1">
    <source>
        <dbReference type="SAM" id="MobiDB-lite"/>
    </source>
</evidence>
<feature type="compositionally biased region" description="Basic and acidic residues" evidence="1">
    <location>
        <begin position="102"/>
        <end position="114"/>
    </location>
</feature>
<keyword evidence="3" id="KW-1185">Reference proteome</keyword>
<comment type="caution">
    <text evidence="2">The sequence shown here is derived from an EMBL/GenBank/DDBJ whole genome shotgun (WGS) entry which is preliminary data.</text>
</comment>
<feature type="compositionally biased region" description="Basic residues" evidence="1">
    <location>
        <begin position="122"/>
        <end position="138"/>
    </location>
</feature>
<protein>
    <submittedName>
        <fullName evidence="2">Uncharacterized protein</fullName>
    </submittedName>
</protein>
<dbReference type="EMBL" id="MNBE01000199">
    <property type="protein sequence ID" value="OKP12556.1"/>
    <property type="molecule type" value="Genomic_DNA"/>
</dbReference>
<proteinExistence type="predicted"/>
<evidence type="ECO:0000313" key="2">
    <source>
        <dbReference type="EMBL" id="OKP12556.1"/>
    </source>
</evidence>
<feature type="compositionally biased region" description="Basic and acidic residues" evidence="1">
    <location>
        <begin position="74"/>
        <end position="90"/>
    </location>
</feature>
<sequence>PEGSSSQTTSTQSRAEKARARTAKAREARARKAAERKTSNNTDGTRKSARITELAEEANQERLESELSSELDEVNMRDLERQLEAHRGDQDYQPSSPPAQAEDSRKRKQPHSEDLSLSIRSSGKRKIYSRKSSTSRHQ</sequence>